<keyword evidence="1" id="KW-0489">Methyltransferase</keyword>
<proteinExistence type="predicted"/>
<dbReference type="GO" id="GO:0003677">
    <property type="term" value="F:DNA binding"/>
    <property type="evidence" value="ECO:0007669"/>
    <property type="project" value="InterPro"/>
</dbReference>
<dbReference type="InterPro" id="IPR029063">
    <property type="entry name" value="SAM-dependent_MTases_sf"/>
</dbReference>
<dbReference type="EMBL" id="BART01001785">
    <property type="protein sequence ID" value="GAG73219.1"/>
    <property type="molecule type" value="Genomic_DNA"/>
</dbReference>
<dbReference type="InterPro" id="IPR002941">
    <property type="entry name" value="DNA_methylase_N4/N6"/>
</dbReference>
<evidence type="ECO:0000259" key="3">
    <source>
        <dbReference type="Pfam" id="PF01555"/>
    </source>
</evidence>
<protein>
    <recommendedName>
        <fullName evidence="3">DNA methylase N-4/N-6 domain-containing protein</fullName>
    </recommendedName>
</protein>
<dbReference type="GO" id="GO:0008170">
    <property type="term" value="F:N-methyltransferase activity"/>
    <property type="evidence" value="ECO:0007669"/>
    <property type="project" value="InterPro"/>
</dbReference>
<gene>
    <name evidence="4" type="ORF">S01H4_05968</name>
</gene>
<dbReference type="Pfam" id="PF01555">
    <property type="entry name" value="N6_N4_Mtase"/>
    <property type="match status" value="1"/>
</dbReference>
<evidence type="ECO:0000256" key="2">
    <source>
        <dbReference type="ARBA" id="ARBA00022679"/>
    </source>
</evidence>
<accession>X0ZUU7</accession>
<evidence type="ECO:0000313" key="4">
    <source>
        <dbReference type="EMBL" id="GAG73219.1"/>
    </source>
</evidence>
<reference evidence="4" key="1">
    <citation type="journal article" date="2014" name="Front. Microbiol.">
        <title>High frequency of phylogenetically diverse reductive dehalogenase-homologous genes in deep subseafloor sedimentary metagenomes.</title>
        <authorList>
            <person name="Kawai M."/>
            <person name="Futagami T."/>
            <person name="Toyoda A."/>
            <person name="Takaki Y."/>
            <person name="Nishi S."/>
            <person name="Hori S."/>
            <person name="Arai W."/>
            <person name="Tsubouchi T."/>
            <person name="Morono Y."/>
            <person name="Uchiyama I."/>
            <person name="Ito T."/>
            <person name="Fujiyama A."/>
            <person name="Inagaki F."/>
            <person name="Takami H."/>
        </authorList>
    </citation>
    <scope>NUCLEOTIDE SEQUENCE</scope>
    <source>
        <strain evidence="4">Expedition CK06-06</strain>
    </source>
</reference>
<evidence type="ECO:0000256" key="1">
    <source>
        <dbReference type="ARBA" id="ARBA00022603"/>
    </source>
</evidence>
<feature type="domain" description="DNA methylase N-4/N-6" evidence="3">
    <location>
        <begin position="20"/>
        <end position="63"/>
    </location>
</feature>
<comment type="caution">
    <text evidence="4">The sequence shown here is derived from an EMBL/GenBank/DDBJ whole genome shotgun (WGS) entry which is preliminary data.</text>
</comment>
<organism evidence="4">
    <name type="scientific">marine sediment metagenome</name>
    <dbReference type="NCBI Taxonomy" id="412755"/>
    <lineage>
        <taxon>unclassified sequences</taxon>
        <taxon>metagenomes</taxon>
        <taxon>ecological metagenomes</taxon>
    </lineage>
</organism>
<name>X0ZUU7_9ZZZZ</name>
<dbReference type="GO" id="GO:0032259">
    <property type="term" value="P:methylation"/>
    <property type="evidence" value="ECO:0007669"/>
    <property type="project" value="UniProtKB-KW"/>
</dbReference>
<dbReference type="InterPro" id="IPR001091">
    <property type="entry name" value="RM_Methyltransferase"/>
</dbReference>
<dbReference type="PRINTS" id="PR00508">
    <property type="entry name" value="S21N4MTFRASE"/>
</dbReference>
<dbReference type="AlphaFoldDB" id="X0ZUU7"/>
<dbReference type="SUPFAM" id="SSF53335">
    <property type="entry name" value="S-adenosyl-L-methionine-dependent methyltransferases"/>
    <property type="match status" value="1"/>
</dbReference>
<keyword evidence="2" id="KW-0808">Transferase</keyword>
<dbReference type="Gene3D" id="3.40.50.150">
    <property type="entry name" value="Vaccinia Virus protein VP39"/>
    <property type="match status" value="1"/>
</dbReference>
<sequence length="75" mass="7972">NLQAGFNTLHTFVIISLVSICPPDGVTLDPFCGSGTTLAAAEEAGRRWRGIDIRQSQVDLSNKRIAEVQGLFAGA</sequence>
<feature type="non-terminal residue" evidence="4">
    <location>
        <position position="1"/>
    </location>
</feature>